<dbReference type="EMBL" id="KV429081">
    <property type="protein sequence ID" value="KZT67015.1"/>
    <property type="molecule type" value="Genomic_DNA"/>
</dbReference>
<evidence type="ECO:0000313" key="1">
    <source>
        <dbReference type="EMBL" id="KZT67015.1"/>
    </source>
</evidence>
<gene>
    <name evidence="1" type="ORF">DAEQUDRAFT_427291</name>
</gene>
<organism evidence="1 2">
    <name type="scientific">Daedalea quercina L-15889</name>
    <dbReference type="NCBI Taxonomy" id="1314783"/>
    <lineage>
        <taxon>Eukaryota</taxon>
        <taxon>Fungi</taxon>
        <taxon>Dikarya</taxon>
        <taxon>Basidiomycota</taxon>
        <taxon>Agaricomycotina</taxon>
        <taxon>Agaricomycetes</taxon>
        <taxon>Polyporales</taxon>
        <taxon>Fomitopsis</taxon>
    </lineage>
</organism>
<reference evidence="1 2" key="1">
    <citation type="journal article" date="2016" name="Mol. Biol. Evol.">
        <title>Comparative Genomics of Early-Diverging Mushroom-Forming Fungi Provides Insights into the Origins of Lignocellulose Decay Capabilities.</title>
        <authorList>
            <person name="Nagy L.G."/>
            <person name="Riley R."/>
            <person name="Tritt A."/>
            <person name="Adam C."/>
            <person name="Daum C."/>
            <person name="Floudas D."/>
            <person name="Sun H."/>
            <person name="Yadav J.S."/>
            <person name="Pangilinan J."/>
            <person name="Larsson K.H."/>
            <person name="Matsuura K."/>
            <person name="Barry K."/>
            <person name="Labutti K."/>
            <person name="Kuo R."/>
            <person name="Ohm R.A."/>
            <person name="Bhattacharya S.S."/>
            <person name="Shirouzu T."/>
            <person name="Yoshinaga Y."/>
            <person name="Martin F.M."/>
            <person name="Grigoriev I.V."/>
            <person name="Hibbett D.S."/>
        </authorList>
    </citation>
    <scope>NUCLEOTIDE SEQUENCE [LARGE SCALE GENOMIC DNA]</scope>
    <source>
        <strain evidence="1 2">L-15889</strain>
    </source>
</reference>
<name>A0A165NIS6_9APHY</name>
<keyword evidence="2" id="KW-1185">Reference proteome</keyword>
<dbReference type="Proteomes" id="UP000076727">
    <property type="component" value="Unassembled WGS sequence"/>
</dbReference>
<dbReference type="AlphaFoldDB" id="A0A165NIS6"/>
<proteinExistence type="predicted"/>
<accession>A0A165NIS6</accession>
<protein>
    <submittedName>
        <fullName evidence="1">Uncharacterized protein</fullName>
    </submittedName>
</protein>
<evidence type="ECO:0000313" key="2">
    <source>
        <dbReference type="Proteomes" id="UP000076727"/>
    </source>
</evidence>
<sequence>MLSIGLPHFCHNPATIFTHRTHPAPIPNLPRTSSSPPIQTPNLALNCSGPPTSRKRMARRVPLTPCFTIGMPYDACLNGMRRDAVKACGRKSGHECSHPCTTLCIVHDPSYGHIRGARLALDLILYSSMLALTFRSSASLHKVFEIASYVSREVGAAVSTRKIGSETPQQRNPRLI</sequence>